<feature type="non-terminal residue" evidence="1">
    <location>
        <position position="46"/>
    </location>
</feature>
<dbReference type="Proteomes" id="UP001234989">
    <property type="component" value="Chromosome 5"/>
</dbReference>
<dbReference type="InterPro" id="IPR043502">
    <property type="entry name" value="DNA/RNA_pol_sf"/>
</dbReference>
<proteinExistence type="predicted"/>
<gene>
    <name evidence="1" type="ORF">MTR67_023042</name>
</gene>
<sequence>MTTLTQKMAKFNWSEGCDKSFQELKDRLTFASMFTLPEVTNGFVVY</sequence>
<keyword evidence="2" id="KW-1185">Reference proteome</keyword>
<dbReference type="InterPro" id="IPR043128">
    <property type="entry name" value="Rev_trsase/Diguanyl_cyclase"/>
</dbReference>
<dbReference type="SUPFAM" id="SSF56672">
    <property type="entry name" value="DNA/RNA polymerases"/>
    <property type="match status" value="1"/>
</dbReference>
<evidence type="ECO:0000313" key="1">
    <source>
        <dbReference type="EMBL" id="WMV29657.1"/>
    </source>
</evidence>
<dbReference type="EMBL" id="CP133616">
    <property type="protein sequence ID" value="WMV29657.1"/>
    <property type="molecule type" value="Genomic_DNA"/>
</dbReference>
<dbReference type="Gene3D" id="3.30.70.270">
    <property type="match status" value="1"/>
</dbReference>
<name>A0AAF0QW08_SOLVR</name>
<dbReference type="AlphaFoldDB" id="A0AAF0QW08"/>
<reference evidence="1" key="1">
    <citation type="submission" date="2023-08" db="EMBL/GenBank/DDBJ databases">
        <title>A de novo genome assembly of Solanum verrucosum Schlechtendal, a Mexican diploid species geographically isolated from the other diploid A-genome species in potato relatives.</title>
        <authorList>
            <person name="Hosaka K."/>
        </authorList>
    </citation>
    <scope>NUCLEOTIDE SEQUENCE</scope>
    <source>
        <tissue evidence="1">Young leaves</tissue>
    </source>
</reference>
<evidence type="ECO:0000313" key="2">
    <source>
        <dbReference type="Proteomes" id="UP001234989"/>
    </source>
</evidence>
<accession>A0AAF0QW08</accession>
<protein>
    <recommendedName>
        <fullName evidence="3">Reverse transcriptase/retrotransposon-derived protein RNase H-like domain-containing protein</fullName>
    </recommendedName>
</protein>
<evidence type="ECO:0008006" key="3">
    <source>
        <dbReference type="Google" id="ProtNLM"/>
    </source>
</evidence>
<organism evidence="1 2">
    <name type="scientific">Solanum verrucosum</name>
    <dbReference type="NCBI Taxonomy" id="315347"/>
    <lineage>
        <taxon>Eukaryota</taxon>
        <taxon>Viridiplantae</taxon>
        <taxon>Streptophyta</taxon>
        <taxon>Embryophyta</taxon>
        <taxon>Tracheophyta</taxon>
        <taxon>Spermatophyta</taxon>
        <taxon>Magnoliopsida</taxon>
        <taxon>eudicotyledons</taxon>
        <taxon>Gunneridae</taxon>
        <taxon>Pentapetalae</taxon>
        <taxon>asterids</taxon>
        <taxon>lamiids</taxon>
        <taxon>Solanales</taxon>
        <taxon>Solanaceae</taxon>
        <taxon>Solanoideae</taxon>
        <taxon>Solaneae</taxon>
        <taxon>Solanum</taxon>
    </lineage>
</organism>